<comment type="caution">
    <text evidence="2">The sequence shown here is derived from an EMBL/GenBank/DDBJ whole genome shotgun (WGS) entry which is preliminary data.</text>
</comment>
<dbReference type="CDD" id="cd22162">
    <property type="entry name" value="F-box_AtSKIP3-like"/>
    <property type="match status" value="1"/>
</dbReference>
<dbReference type="PANTHER" id="PTHR32278">
    <property type="entry name" value="F-BOX DOMAIN-CONTAINING PROTEIN"/>
    <property type="match status" value="1"/>
</dbReference>
<dbReference type="InterPro" id="IPR036047">
    <property type="entry name" value="F-box-like_dom_sf"/>
</dbReference>
<dbReference type="PROSITE" id="PS50181">
    <property type="entry name" value="FBOX"/>
    <property type="match status" value="1"/>
</dbReference>
<dbReference type="EMBL" id="JBBNAE010000007">
    <property type="protein sequence ID" value="KAK9109531.1"/>
    <property type="molecule type" value="Genomic_DNA"/>
</dbReference>
<proteinExistence type="predicted"/>
<dbReference type="Proteomes" id="UP001417504">
    <property type="component" value="Unassembled WGS sequence"/>
</dbReference>
<protein>
    <recommendedName>
        <fullName evidence="1">F-box domain-containing protein</fullName>
    </recommendedName>
</protein>
<dbReference type="SUPFAM" id="SSF56112">
    <property type="entry name" value="Protein kinase-like (PK-like)"/>
    <property type="match status" value="1"/>
</dbReference>
<dbReference type="InterPro" id="IPR025886">
    <property type="entry name" value="PP2-like"/>
</dbReference>
<reference evidence="2 3" key="1">
    <citation type="submission" date="2024-01" db="EMBL/GenBank/DDBJ databases">
        <title>Genome assemblies of Stephania.</title>
        <authorList>
            <person name="Yang L."/>
        </authorList>
    </citation>
    <scope>NUCLEOTIDE SEQUENCE [LARGE SCALE GENOMIC DNA]</scope>
    <source>
        <strain evidence="2">QJT</strain>
        <tissue evidence="2">Leaf</tissue>
    </source>
</reference>
<dbReference type="InterPro" id="IPR011009">
    <property type="entry name" value="Kinase-like_dom_sf"/>
</dbReference>
<dbReference type="PANTHER" id="PTHR32278:SF11">
    <property type="entry name" value="F-BOX DOMAIN-CONTAINING PROTEIN"/>
    <property type="match status" value="1"/>
</dbReference>
<dbReference type="Gene3D" id="1.10.510.10">
    <property type="entry name" value="Transferase(Phosphotransferase) domain 1"/>
    <property type="match status" value="1"/>
</dbReference>
<gene>
    <name evidence="2" type="ORF">Sjap_017591</name>
</gene>
<feature type="domain" description="F-box" evidence="1">
    <location>
        <begin position="122"/>
        <end position="168"/>
    </location>
</feature>
<accession>A0AAP0I6P8</accession>
<dbReference type="InterPro" id="IPR001810">
    <property type="entry name" value="F-box_dom"/>
</dbReference>
<evidence type="ECO:0000313" key="3">
    <source>
        <dbReference type="Proteomes" id="UP001417504"/>
    </source>
</evidence>
<dbReference type="Pfam" id="PF14299">
    <property type="entry name" value="PP2"/>
    <property type="match status" value="1"/>
</dbReference>
<dbReference type="AlphaFoldDB" id="A0AAP0I6P8"/>
<name>A0AAP0I6P8_9MAGN</name>
<dbReference type="Gene3D" id="1.20.1280.50">
    <property type="match status" value="1"/>
</dbReference>
<dbReference type="Pfam" id="PF12937">
    <property type="entry name" value="F-box-like"/>
    <property type="match status" value="1"/>
</dbReference>
<evidence type="ECO:0000313" key="2">
    <source>
        <dbReference type="EMBL" id="KAK9109531.1"/>
    </source>
</evidence>
<dbReference type="SUPFAM" id="SSF81383">
    <property type="entry name" value="F-box domain"/>
    <property type="match status" value="1"/>
</dbReference>
<evidence type="ECO:0000259" key="1">
    <source>
        <dbReference type="PROSITE" id="PS50181"/>
    </source>
</evidence>
<organism evidence="2 3">
    <name type="scientific">Stephania japonica</name>
    <dbReference type="NCBI Taxonomy" id="461633"/>
    <lineage>
        <taxon>Eukaryota</taxon>
        <taxon>Viridiplantae</taxon>
        <taxon>Streptophyta</taxon>
        <taxon>Embryophyta</taxon>
        <taxon>Tracheophyta</taxon>
        <taxon>Spermatophyta</taxon>
        <taxon>Magnoliopsida</taxon>
        <taxon>Ranunculales</taxon>
        <taxon>Menispermaceae</taxon>
        <taxon>Menispermoideae</taxon>
        <taxon>Cissampelideae</taxon>
        <taxon>Stephania</taxon>
    </lineage>
</organism>
<sequence>MPGRTEVEQLQKIFELCGSPSEEFWNLSKLPYATLFKQQRRHKRCIAEIFNNSPPSLLPLIENLLAIDPAERQSATAALTREFFTTEPYACDLSNLPQYPPSKEMDAKPREANARSFVIGYMTSFFDLPVGSIFRILSLASPQDVCRVSVVSSAFHFAADSDCVWKGFLPSDHEEILSRASCAISFSSMKELYFRLCNSIPIDNSRKVFSLDRSTGKKCYMFCARELGISGLHDVKYWSWMSVPAFGSAQGVKAKEVWYLSIKCKINSNMLSPRTTYTALLVLRYEEDHIGLDVRPADVRVECGSQRLNGKALLYQNKELMELWTPVQIPIQRKDGWVEIELGDFFTGVGDEEVKMALEDKYTSTPKSRFVIIGIEVRPKKIS</sequence>
<keyword evidence="3" id="KW-1185">Reference proteome</keyword>